<accession>A0AAN4Z6I1</accession>
<sequence>RNHTTDLDREKVESEFLVCFECRLISSDHSSIQPFGLVALFPVVLVRKRFHEPDCLHQLASVINISVVEKNT</sequence>
<keyword evidence="2" id="KW-1185">Reference proteome</keyword>
<protein>
    <submittedName>
        <fullName evidence="1">Uncharacterized protein</fullName>
    </submittedName>
</protein>
<feature type="non-terminal residue" evidence="1">
    <location>
        <position position="1"/>
    </location>
</feature>
<dbReference type="AlphaFoldDB" id="A0AAN4Z6I1"/>
<proteinExistence type="predicted"/>
<gene>
    <name evidence="1" type="ORF">PMAYCL1PPCAC_03043</name>
</gene>
<comment type="caution">
    <text evidence="1">The sequence shown here is derived from an EMBL/GenBank/DDBJ whole genome shotgun (WGS) entry which is preliminary data.</text>
</comment>
<reference evidence="2" key="1">
    <citation type="submission" date="2022-10" db="EMBL/GenBank/DDBJ databases">
        <title>Genome assembly of Pristionchus species.</title>
        <authorList>
            <person name="Yoshida K."/>
            <person name="Sommer R.J."/>
        </authorList>
    </citation>
    <scope>NUCLEOTIDE SEQUENCE [LARGE SCALE GENOMIC DNA]</scope>
    <source>
        <strain evidence="2">RS5460</strain>
    </source>
</reference>
<evidence type="ECO:0000313" key="2">
    <source>
        <dbReference type="Proteomes" id="UP001328107"/>
    </source>
</evidence>
<organism evidence="1 2">
    <name type="scientific">Pristionchus mayeri</name>
    <dbReference type="NCBI Taxonomy" id="1317129"/>
    <lineage>
        <taxon>Eukaryota</taxon>
        <taxon>Metazoa</taxon>
        <taxon>Ecdysozoa</taxon>
        <taxon>Nematoda</taxon>
        <taxon>Chromadorea</taxon>
        <taxon>Rhabditida</taxon>
        <taxon>Rhabditina</taxon>
        <taxon>Diplogasteromorpha</taxon>
        <taxon>Diplogasteroidea</taxon>
        <taxon>Neodiplogasteridae</taxon>
        <taxon>Pristionchus</taxon>
    </lineage>
</organism>
<name>A0AAN4Z6I1_9BILA</name>
<feature type="non-terminal residue" evidence="1">
    <location>
        <position position="72"/>
    </location>
</feature>
<dbReference type="Proteomes" id="UP001328107">
    <property type="component" value="Unassembled WGS sequence"/>
</dbReference>
<dbReference type="EMBL" id="BTRK01000001">
    <property type="protein sequence ID" value="GMR32848.1"/>
    <property type="molecule type" value="Genomic_DNA"/>
</dbReference>
<evidence type="ECO:0000313" key="1">
    <source>
        <dbReference type="EMBL" id="GMR32848.1"/>
    </source>
</evidence>